<evidence type="ECO:0000256" key="4">
    <source>
        <dbReference type="ARBA" id="ARBA00023134"/>
    </source>
</evidence>
<gene>
    <name evidence="11" type="ORF">WJX73_004240</name>
</gene>
<dbReference type="EMBL" id="JALJOQ010000002">
    <property type="protein sequence ID" value="KAK9813905.1"/>
    <property type="molecule type" value="Genomic_DNA"/>
</dbReference>
<dbReference type="InterPro" id="IPR003495">
    <property type="entry name" value="CobW/HypB/UreG_nucleotide-bd"/>
</dbReference>
<organism evidence="11 12">
    <name type="scientific">Symbiochloris irregularis</name>
    <dbReference type="NCBI Taxonomy" id="706552"/>
    <lineage>
        <taxon>Eukaryota</taxon>
        <taxon>Viridiplantae</taxon>
        <taxon>Chlorophyta</taxon>
        <taxon>core chlorophytes</taxon>
        <taxon>Trebouxiophyceae</taxon>
        <taxon>Trebouxiales</taxon>
        <taxon>Trebouxiaceae</taxon>
        <taxon>Symbiochloris</taxon>
    </lineage>
</organism>
<dbReference type="InterPro" id="IPR036627">
    <property type="entry name" value="CobW-likC_sf"/>
</dbReference>
<evidence type="ECO:0000313" key="12">
    <source>
        <dbReference type="Proteomes" id="UP001465755"/>
    </source>
</evidence>
<dbReference type="PANTHER" id="PTHR13748">
    <property type="entry name" value="COBW-RELATED"/>
    <property type="match status" value="1"/>
</dbReference>
<keyword evidence="5" id="KW-0143">Chaperone</keyword>
<evidence type="ECO:0000256" key="2">
    <source>
        <dbReference type="ARBA" id="ARBA00022801"/>
    </source>
</evidence>
<reference evidence="11 12" key="1">
    <citation type="journal article" date="2024" name="Nat. Commun.">
        <title>Phylogenomics reveals the evolutionary origins of lichenization in chlorophyte algae.</title>
        <authorList>
            <person name="Puginier C."/>
            <person name="Libourel C."/>
            <person name="Otte J."/>
            <person name="Skaloud P."/>
            <person name="Haon M."/>
            <person name="Grisel S."/>
            <person name="Petersen M."/>
            <person name="Berrin J.G."/>
            <person name="Delaux P.M."/>
            <person name="Dal Grande F."/>
            <person name="Keller J."/>
        </authorList>
    </citation>
    <scope>NUCLEOTIDE SEQUENCE [LARGE SCALE GENOMIC DNA]</scope>
    <source>
        <strain evidence="11 12">SAG 2036</strain>
    </source>
</reference>
<dbReference type="InterPro" id="IPR051316">
    <property type="entry name" value="Zinc-reg_GTPase_activator"/>
</dbReference>
<evidence type="ECO:0000256" key="5">
    <source>
        <dbReference type="ARBA" id="ARBA00023186"/>
    </source>
</evidence>
<accession>A0AAW1PZU0</accession>
<dbReference type="GO" id="GO:0005737">
    <property type="term" value="C:cytoplasm"/>
    <property type="evidence" value="ECO:0007669"/>
    <property type="project" value="TreeGrafter"/>
</dbReference>
<evidence type="ECO:0000259" key="10">
    <source>
        <dbReference type="Pfam" id="PF07683"/>
    </source>
</evidence>
<keyword evidence="4" id="KW-0342">GTP-binding</keyword>
<protein>
    <submittedName>
        <fullName evidence="11">Uncharacterized protein</fullName>
    </submittedName>
</protein>
<keyword evidence="1" id="KW-0547">Nucleotide-binding</keyword>
<feature type="domain" description="CobW/HypB/UreG nucleotide-binding" evidence="9">
    <location>
        <begin position="41"/>
        <end position="230"/>
    </location>
</feature>
<name>A0AAW1PZU0_9CHLO</name>
<dbReference type="SUPFAM" id="SSF90002">
    <property type="entry name" value="Hypothetical protein YjiA, C-terminal domain"/>
    <property type="match status" value="1"/>
</dbReference>
<evidence type="ECO:0000259" key="9">
    <source>
        <dbReference type="Pfam" id="PF02492"/>
    </source>
</evidence>
<comment type="caution">
    <text evidence="11">The sequence shown here is derived from an EMBL/GenBank/DDBJ whole genome shotgun (WGS) entry which is preliminary data.</text>
</comment>
<dbReference type="Proteomes" id="UP001465755">
    <property type="component" value="Unassembled WGS sequence"/>
</dbReference>
<keyword evidence="12" id="KW-1185">Reference proteome</keyword>
<dbReference type="Pfam" id="PF02492">
    <property type="entry name" value="cobW"/>
    <property type="match status" value="1"/>
</dbReference>
<dbReference type="CDD" id="cd03112">
    <property type="entry name" value="CobW-like"/>
    <property type="match status" value="1"/>
</dbReference>
<dbReference type="InterPro" id="IPR027417">
    <property type="entry name" value="P-loop_NTPase"/>
</dbReference>
<dbReference type="InterPro" id="IPR011629">
    <property type="entry name" value="CobW-like_C"/>
</dbReference>
<dbReference type="AlphaFoldDB" id="A0AAW1PZU0"/>
<dbReference type="Pfam" id="PF07683">
    <property type="entry name" value="CobW_C"/>
    <property type="match status" value="1"/>
</dbReference>
<dbReference type="PANTHER" id="PTHR13748:SF31">
    <property type="entry name" value="ZINC-REGULATED GTPASE METALLOPROTEIN ACTIVATOR 1A-RELATED"/>
    <property type="match status" value="1"/>
</dbReference>
<comment type="catalytic activity">
    <reaction evidence="7">
        <text>GTP + H2O = GDP + phosphate + H(+)</text>
        <dbReference type="Rhea" id="RHEA:19669"/>
        <dbReference type="ChEBI" id="CHEBI:15377"/>
        <dbReference type="ChEBI" id="CHEBI:15378"/>
        <dbReference type="ChEBI" id="CHEBI:37565"/>
        <dbReference type="ChEBI" id="CHEBI:43474"/>
        <dbReference type="ChEBI" id="CHEBI:58189"/>
    </reaction>
    <physiologicalReaction direction="left-to-right" evidence="7">
        <dbReference type="Rhea" id="RHEA:19670"/>
    </physiologicalReaction>
</comment>
<keyword evidence="2" id="KW-0378">Hydrolase</keyword>
<evidence type="ECO:0000256" key="6">
    <source>
        <dbReference type="ARBA" id="ARBA00034320"/>
    </source>
</evidence>
<dbReference type="GO" id="GO:0016787">
    <property type="term" value="F:hydrolase activity"/>
    <property type="evidence" value="ECO:0007669"/>
    <property type="project" value="UniProtKB-KW"/>
</dbReference>
<evidence type="ECO:0000256" key="7">
    <source>
        <dbReference type="ARBA" id="ARBA00049117"/>
    </source>
</evidence>
<dbReference type="Gene3D" id="3.40.50.300">
    <property type="entry name" value="P-loop containing nucleotide triphosphate hydrolases"/>
    <property type="match status" value="1"/>
</dbReference>
<evidence type="ECO:0000256" key="3">
    <source>
        <dbReference type="ARBA" id="ARBA00022833"/>
    </source>
</evidence>
<feature type="region of interest" description="Disordered" evidence="8">
    <location>
        <begin position="1"/>
        <end position="36"/>
    </location>
</feature>
<evidence type="ECO:0000313" key="11">
    <source>
        <dbReference type="EMBL" id="KAK9813905.1"/>
    </source>
</evidence>
<keyword evidence="3" id="KW-0862">Zinc</keyword>
<proteinExistence type="inferred from homology"/>
<dbReference type="GO" id="GO:0005525">
    <property type="term" value="F:GTP binding"/>
    <property type="evidence" value="ECO:0007669"/>
    <property type="project" value="UniProtKB-KW"/>
</dbReference>
<evidence type="ECO:0000256" key="1">
    <source>
        <dbReference type="ARBA" id="ARBA00022741"/>
    </source>
</evidence>
<evidence type="ECO:0000256" key="8">
    <source>
        <dbReference type="SAM" id="MobiDB-lite"/>
    </source>
</evidence>
<sequence length="360" mass="38748">MESDEDVPEAVPLPPISEGNGTEAPDRSALVSPGTDPNPVPVTLITGFLGAGKTTLINHIICGEHGFRIAVILNEFGEELGIEKALMQEQESAAFALQDVIELANGCMCCSVKTDFVQALETMMQHRSKFDSILIETTGLANPGPVAAALWTDEELESGVCLDAIVTVVDARNISHQLAGRPGSGHVNEAQQQIAYADVVLLNKIDLMPEEELTKLEQRISGLNAGADIIRTQRCSVPLDKLLGRGCFNSSQWQGLGEALDGAAQSEAQGAAGEADIDRLHLHDSHVGTVCLQAPEPVDLTKVRYWLDTLLWETEAAKEDIYRMKGVLTVQGSDRQHVLQAVHEVEPAQGPLVMADHAQQ</sequence>
<dbReference type="SUPFAM" id="SSF52540">
    <property type="entry name" value="P-loop containing nucleoside triphosphate hydrolases"/>
    <property type="match status" value="1"/>
</dbReference>
<dbReference type="Gene3D" id="3.30.1220.10">
    <property type="entry name" value="CobW-like, C-terminal domain"/>
    <property type="match status" value="1"/>
</dbReference>
<comment type="similarity">
    <text evidence="6">Belongs to the SIMIBI class G3E GTPase family. ZNG1 subfamily.</text>
</comment>
<feature type="domain" description="CobW C-terminal" evidence="10">
    <location>
        <begin position="288"/>
        <end position="345"/>
    </location>
</feature>